<comment type="caution">
    <text evidence="3">The sequence shown here is derived from an EMBL/GenBank/DDBJ whole genome shotgun (WGS) entry which is preliminary data.</text>
</comment>
<sequence>MDSIKIKVAKDFSPFPGSRYEKEGENSGEKFRRDFLAPAFKKAIDEDKKVLVDLDGTAGYGTSFLEEIFGGLVRDNDFDYKEIKKRLDIISLEEEYLEEDAWEFIDDAHSAKKSSDEASI</sequence>
<evidence type="ECO:0000313" key="3">
    <source>
        <dbReference type="EMBL" id="PKD17344.1"/>
    </source>
</evidence>
<dbReference type="EMBL" id="LKTR01000034">
    <property type="protein sequence ID" value="PKD17344.1"/>
    <property type="molecule type" value="Genomic_DNA"/>
</dbReference>
<dbReference type="AlphaFoldDB" id="A0A2N0TRH3"/>
<protein>
    <submittedName>
        <fullName evidence="2">DUF4325 domain-containing protein</fullName>
    </submittedName>
</protein>
<dbReference type="Proteomes" id="UP000176009">
    <property type="component" value="Unassembled WGS sequence"/>
</dbReference>
<proteinExistence type="predicted"/>
<evidence type="ECO:0000313" key="2">
    <source>
        <dbReference type="EMBL" id="OEY71751.1"/>
    </source>
</evidence>
<dbReference type="OrthoDB" id="1551124at2"/>
<feature type="domain" description="DUF4325" evidence="1">
    <location>
        <begin position="27"/>
        <end position="96"/>
    </location>
</feature>
<reference evidence="2 4" key="2">
    <citation type="submission" date="2016-09" db="EMBL/GenBank/DDBJ databases">
        <title>Genome Sequence of Salegentibacter salarius,Isolated from a Marine Solar Saltern of the Yellow Sea in South Korea.</title>
        <authorList>
            <person name="Zheng Q."/>
            <person name="Liu Y."/>
        </authorList>
    </citation>
    <scope>NUCLEOTIDE SEQUENCE [LARGE SCALE GENOMIC DNA]</scope>
    <source>
        <strain evidence="2 4">KCTC 12974</strain>
    </source>
</reference>
<gene>
    <name evidence="3" type="ORF">APR40_03540</name>
    <name evidence="2" type="ORF">BHS39_03540</name>
</gene>
<dbReference type="RefSeq" id="WP_070054835.1">
    <property type="nucleotide sequence ID" value="NZ_FVZF01000004.1"/>
</dbReference>
<keyword evidence="4" id="KW-1185">Reference proteome</keyword>
<organism evidence="3 5">
    <name type="scientific">Salegentibacter salarius</name>
    <dbReference type="NCBI Taxonomy" id="435906"/>
    <lineage>
        <taxon>Bacteria</taxon>
        <taxon>Pseudomonadati</taxon>
        <taxon>Bacteroidota</taxon>
        <taxon>Flavobacteriia</taxon>
        <taxon>Flavobacteriales</taxon>
        <taxon>Flavobacteriaceae</taxon>
        <taxon>Salegentibacter</taxon>
    </lineage>
</organism>
<evidence type="ECO:0000313" key="4">
    <source>
        <dbReference type="Proteomes" id="UP000176009"/>
    </source>
</evidence>
<dbReference type="EMBL" id="MJBR01000034">
    <property type="protein sequence ID" value="OEY71751.1"/>
    <property type="molecule type" value="Genomic_DNA"/>
</dbReference>
<name>A0A2N0TRH3_9FLAO</name>
<evidence type="ECO:0000313" key="5">
    <source>
        <dbReference type="Proteomes" id="UP000232533"/>
    </source>
</evidence>
<reference evidence="3 5" key="1">
    <citation type="submission" date="2015-10" db="EMBL/GenBank/DDBJ databases">
        <title>Draft genome sequence of Salegentibacter salinarum KCTC 12975.</title>
        <authorList>
            <person name="Lin W."/>
            <person name="Zheng Q."/>
        </authorList>
    </citation>
    <scope>NUCLEOTIDE SEQUENCE [LARGE SCALE GENOMIC DNA]</scope>
    <source>
        <strain evidence="3 5">KCTC 12974</strain>
    </source>
</reference>
<evidence type="ECO:0000259" key="1">
    <source>
        <dbReference type="Pfam" id="PF14213"/>
    </source>
</evidence>
<dbReference type="Pfam" id="PF14213">
    <property type="entry name" value="DUF4325"/>
    <property type="match status" value="1"/>
</dbReference>
<accession>A0A2N0TRH3</accession>
<dbReference type="InterPro" id="IPR025474">
    <property type="entry name" value="DUF4325"/>
</dbReference>
<dbReference type="Proteomes" id="UP000232533">
    <property type="component" value="Unassembled WGS sequence"/>
</dbReference>